<dbReference type="InterPro" id="IPR036615">
    <property type="entry name" value="Mur_ligase_C_dom_sf"/>
</dbReference>
<dbReference type="Pfam" id="PF02875">
    <property type="entry name" value="Mur_ligase_C"/>
    <property type="match status" value="1"/>
</dbReference>
<dbReference type="Gene3D" id="3.90.190.20">
    <property type="entry name" value="Mur ligase, C-terminal domain"/>
    <property type="match status" value="1"/>
</dbReference>
<dbReference type="InterPro" id="IPR005762">
    <property type="entry name" value="MurD"/>
</dbReference>
<evidence type="ECO:0000256" key="2">
    <source>
        <dbReference type="ARBA" id="ARBA00022598"/>
    </source>
</evidence>
<evidence type="ECO:0000313" key="6">
    <source>
        <dbReference type="EMBL" id="OGZ34585.1"/>
    </source>
</evidence>
<name>A0A1G2F926_9BACT</name>
<evidence type="ECO:0000259" key="5">
    <source>
        <dbReference type="Pfam" id="PF02875"/>
    </source>
</evidence>
<dbReference type="GO" id="GO:0005737">
    <property type="term" value="C:cytoplasm"/>
    <property type="evidence" value="ECO:0007669"/>
    <property type="project" value="InterPro"/>
</dbReference>
<organism evidence="6 7">
    <name type="scientific">Candidatus Portnoybacteria bacterium RBG_13_41_18</name>
    <dbReference type="NCBI Taxonomy" id="1801991"/>
    <lineage>
        <taxon>Bacteria</taxon>
        <taxon>Candidatus Portnoyibacteriota</taxon>
    </lineage>
</organism>
<dbReference type="PANTHER" id="PTHR43692:SF1">
    <property type="entry name" value="UDP-N-ACETYLMURAMOYLALANINE--D-GLUTAMATE LIGASE"/>
    <property type="match status" value="1"/>
</dbReference>
<dbReference type="GO" id="GO:0005524">
    <property type="term" value="F:ATP binding"/>
    <property type="evidence" value="ECO:0007669"/>
    <property type="project" value="UniProtKB-KW"/>
</dbReference>
<dbReference type="GO" id="GO:0008360">
    <property type="term" value="P:regulation of cell shape"/>
    <property type="evidence" value="ECO:0007669"/>
    <property type="project" value="InterPro"/>
</dbReference>
<sequence>MTNILAAVTVARLFNVPSRIIKKTLFEFNGLQGRLELILELKGVKYFNDTTATIPEATIEAINSLSAHMASNSNRLILIAGGADKNLYFGKLADLIVEKIKYVFLLSGTATPKLEEEIKKRFLSTNAKLGRLHLRKFNSIEKAVAAAAKIAKDGDMVLLSPSCASFGMFRHEFERGEKFIEAVNKLQ</sequence>
<dbReference type="PANTHER" id="PTHR43692">
    <property type="entry name" value="UDP-N-ACETYLMURAMOYLALANINE--D-GLUTAMATE LIGASE"/>
    <property type="match status" value="1"/>
</dbReference>
<evidence type="ECO:0000313" key="7">
    <source>
        <dbReference type="Proteomes" id="UP000177725"/>
    </source>
</evidence>
<evidence type="ECO:0000256" key="1">
    <source>
        <dbReference type="ARBA" id="ARBA00022490"/>
    </source>
</evidence>
<dbReference type="Proteomes" id="UP000177725">
    <property type="component" value="Unassembled WGS sequence"/>
</dbReference>
<feature type="domain" description="Mur ligase C-terminal" evidence="5">
    <location>
        <begin position="33"/>
        <end position="163"/>
    </location>
</feature>
<dbReference type="EMBL" id="MHMV01000019">
    <property type="protein sequence ID" value="OGZ34585.1"/>
    <property type="molecule type" value="Genomic_DNA"/>
</dbReference>
<dbReference type="GO" id="GO:0008764">
    <property type="term" value="F:UDP-N-acetylmuramoylalanine-D-glutamate ligase activity"/>
    <property type="evidence" value="ECO:0007669"/>
    <property type="project" value="InterPro"/>
</dbReference>
<accession>A0A1G2F926</accession>
<evidence type="ECO:0000256" key="3">
    <source>
        <dbReference type="ARBA" id="ARBA00022741"/>
    </source>
</evidence>
<dbReference type="AlphaFoldDB" id="A0A1G2F926"/>
<evidence type="ECO:0000256" key="4">
    <source>
        <dbReference type="ARBA" id="ARBA00022840"/>
    </source>
</evidence>
<keyword evidence="2" id="KW-0436">Ligase</keyword>
<comment type="caution">
    <text evidence="6">The sequence shown here is derived from an EMBL/GenBank/DDBJ whole genome shotgun (WGS) entry which is preliminary data.</text>
</comment>
<reference evidence="6 7" key="1">
    <citation type="journal article" date="2016" name="Nat. Commun.">
        <title>Thousands of microbial genomes shed light on interconnected biogeochemical processes in an aquifer system.</title>
        <authorList>
            <person name="Anantharaman K."/>
            <person name="Brown C.T."/>
            <person name="Hug L.A."/>
            <person name="Sharon I."/>
            <person name="Castelle C.J."/>
            <person name="Probst A.J."/>
            <person name="Thomas B.C."/>
            <person name="Singh A."/>
            <person name="Wilkins M.J."/>
            <person name="Karaoz U."/>
            <person name="Brodie E.L."/>
            <person name="Williams K.H."/>
            <person name="Hubbard S.S."/>
            <person name="Banfield J.F."/>
        </authorList>
    </citation>
    <scope>NUCLEOTIDE SEQUENCE [LARGE SCALE GENOMIC DNA]</scope>
</reference>
<dbReference type="SUPFAM" id="SSF53244">
    <property type="entry name" value="MurD-like peptide ligases, peptide-binding domain"/>
    <property type="match status" value="1"/>
</dbReference>
<keyword evidence="1" id="KW-0963">Cytoplasm</keyword>
<gene>
    <name evidence="6" type="ORF">A2174_00735</name>
</gene>
<keyword evidence="4" id="KW-0067">ATP-binding</keyword>
<dbReference type="GO" id="GO:0051301">
    <property type="term" value="P:cell division"/>
    <property type="evidence" value="ECO:0007669"/>
    <property type="project" value="InterPro"/>
</dbReference>
<dbReference type="InterPro" id="IPR004101">
    <property type="entry name" value="Mur_ligase_C"/>
</dbReference>
<proteinExistence type="predicted"/>
<keyword evidence="3" id="KW-0547">Nucleotide-binding</keyword>
<protein>
    <recommendedName>
        <fullName evidence="5">Mur ligase C-terminal domain-containing protein</fullName>
    </recommendedName>
</protein>